<dbReference type="EMBL" id="JOVO01000016">
    <property type="protein sequence ID" value="KFJ39830.1"/>
    <property type="molecule type" value="Genomic_DNA"/>
</dbReference>
<evidence type="ECO:0000313" key="2">
    <source>
        <dbReference type="Proteomes" id="UP000028987"/>
    </source>
</evidence>
<comment type="caution">
    <text evidence="1">The sequence shown here is derived from an EMBL/GenBank/DDBJ whole genome shotgun (WGS) entry which is preliminary data.</text>
</comment>
<dbReference type="AlphaFoldDB" id="A0AAW3D3J1"/>
<protein>
    <submittedName>
        <fullName evidence="1">Uncharacterized protein</fullName>
    </submittedName>
</protein>
<accession>A0AAW3D3J1</accession>
<name>A0AAW3D3J1_FRATU</name>
<evidence type="ECO:0000313" key="1">
    <source>
        <dbReference type="EMBL" id="KFJ39830.1"/>
    </source>
</evidence>
<gene>
    <name evidence="1" type="ORF">DR87_98</name>
</gene>
<dbReference type="Proteomes" id="UP000028987">
    <property type="component" value="Unassembled WGS sequence"/>
</dbReference>
<organism evidence="1 2">
    <name type="scientific">Francisella tularensis</name>
    <dbReference type="NCBI Taxonomy" id="263"/>
    <lineage>
        <taxon>Bacteria</taxon>
        <taxon>Pseudomonadati</taxon>
        <taxon>Pseudomonadota</taxon>
        <taxon>Gammaproteobacteria</taxon>
        <taxon>Thiotrichales</taxon>
        <taxon>Francisellaceae</taxon>
        <taxon>Francisella</taxon>
    </lineage>
</organism>
<reference evidence="1 2" key="1">
    <citation type="submission" date="2014-06" db="EMBL/GenBank/DDBJ databases">
        <authorList>
            <person name="Bishop-Lilly K.A."/>
            <person name="Broomall S.M."/>
            <person name="Chain P.S."/>
            <person name="Chertkov O."/>
            <person name="Coyne S.R."/>
            <person name="Daligault H.E."/>
            <person name="Davenport K.W."/>
            <person name="Erkkila T."/>
            <person name="Frey K.G."/>
            <person name="Gibbons H.S."/>
            <person name="Gu W."/>
            <person name="Jaissle J."/>
            <person name="Johnson S.L."/>
            <person name="Koroleva G.I."/>
            <person name="Ladner J.T."/>
            <person name="Lo C.-C."/>
            <person name="Minogue T.D."/>
            <person name="Munk C."/>
            <person name="Palacios G.F."/>
            <person name="Redden C.L."/>
            <person name="Rosenzweig C.N."/>
            <person name="Scholz M.B."/>
            <person name="Teshima H."/>
            <person name="Xu Y."/>
        </authorList>
    </citation>
    <scope>NUCLEOTIDE SEQUENCE [LARGE SCALE GENOMIC DNA]</scope>
    <source>
        <strain evidence="1 2">FTZ</strain>
    </source>
</reference>
<proteinExistence type="predicted"/>
<sequence>MLERHPLVKEFPELREQLHAIKEDHYISNQ</sequence>